<dbReference type="HOGENOM" id="CLU_717866_0_0_1"/>
<reference evidence="4" key="1">
    <citation type="journal article" date="2015" name="BMC Genomics">
        <title>Genomic and transcriptomic analysis of the endophytic fungus Pestalotiopsis fici reveals its lifestyle and high potential for synthesis of natural products.</title>
        <authorList>
            <person name="Wang X."/>
            <person name="Zhang X."/>
            <person name="Liu L."/>
            <person name="Xiang M."/>
            <person name="Wang W."/>
            <person name="Sun X."/>
            <person name="Che Y."/>
            <person name="Guo L."/>
            <person name="Liu G."/>
            <person name="Guo L."/>
            <person name="Wang C."/>
            <person name="Yin W.B."/>
            <person name="Stadler M."/>
            <person name="Zhang X."/>
            <person name="Liu X."/>
        </authorList>
    </citation>
    <scope>NUCLEOTIDE SEQUENCE [LARGE SCALE GENOMIC DNA]</scope>
    <source>
        <strain evidence="4">W106-1 / CGMCC3.15140</strain>
    </source>
</reference>
<dbReference type="KEGG" id="pfy:PFICI_11481"/>
<dbReference type="GeneID" id="19276494"/>
<evidence type="ECO:0000313" key="4">
    <source>
        <dbReference type="Proteomes" id="UP000030651"/>
    </source>
</evidence>
<keyword evidence="2" id="KW-0812">Transmembrane</keyword>
<dbReference type="EMBL" id="KI912117">
    <property type="protein sequence ID" value="ETS76094.1"/>
    <property type="molecule type" value="Genomic_DNA"/>
</dbReference>
<evidence type="ECO:0000256" key="2">
    <source>
        <dbReference type="SAM" id="Phobius"/>
    </source>
</evidence>
<dbReference type="InParanoid" id="W3WQK9"/>
<evidence type="ECO:0000313" key="3">
    <source>
        <dbReference type="EMBL" id="ETS76094.1"/>
    </source>
</evidence>
<protein>
    <submittedName>
        <fullName evidence="3">Uncharacterized protein</fullName>
    </submittedName>
</protein>
<accession>W3WQK9</accession>
<dbReference type="RefSeq" id="XP_007838253.1">
    <property type="nucleotide sequence ID" value="XM_007840062.1"/>
</dbReference>
<organism evidence="3 4">
    <name type="scientific">Pestalotiopsis fici (strain W106-1 / CGMCC3.15140)</name>
    <dbReference type="NCBI Taxonomy" id="1229662"/>
    <lineage>
        <taxon>Eukaryota</taxon>
        <taxon>Fungi</taxon>
        <taxon>Dikarya</taxon>
        <taxon>Ascomycota</taxon>
        <taxon>Pezizomycotina</taxon>
        <taxon>Sordariomycetes</taxon>
        <taxon>Xylariomycetidae</taxon>
        <taxon>Amphisphaeriales</taxon>
        <taxon>Sporocadaceae</taxon>
        <taxon>Pestalotiopsis</taxon>
    </lineage>
</organism>
<feature type="compositionally biased region" description="Basic and acidic residues" evidence="1">
    <location>
        <begin position="363"/>
        <end position="372"/>
    </location>
</feature>
<keyword evidence="2" id="KW-1133">Transmembrane helix</keyword>
<dbReference type="Proteomes" id="UP000030651">
    <property type="component" value="Unassembled WGS sequence"/>
</dbReference>
<sequence length="385" mass="41393">MADNPMHVFGDSIGSWVQNEGTSAILHNVTQLTELGIQSSLVAQFPHLTEVDELILEGSFANFGGDDFSPVLPNLVQVNGDAIFKRKFSPIKVGDLEVGGNLTIQDNGAGNWDTASVGGSSDGSLSEDYSTYEWNIHHVEGHFIVSNVSNVAISMPNLTNVNAQLTIENCVNSTFSFASTTSIPVLLMQNNPGSLLPGNFRTLQFADTVVLNGNIDMSSNGNIFPSLRLVQGQVTIEAWNADFNCSKLVQQQRDGLIGHLTCNGTDSGNSTTTTSVQPVPSDQGSSLSLGAWVGIGVGIGVLALALIFSFSWTLSHRRRRNMERKINMNAEAAPSPDVVMAHNGHDLPPRILEFEGDTSFRPAEMDGRRSPVEMDATPRPVEKPA</sequence>
<evidence type="ECO:0000256" key="1">
    <source>
        <dbReference type="SAM" id="MobiDB-lite"/>
    </source>
</evidence>
<proteinExistence type="predicted"/>
<dbReference type="OrthoDB" id="4773099at2759"/>
<keyword evidence="4" id="KW-1185">Reference proteome</keyword>
<gene>
    <name evidence="3" type="ORF">PFICI_11481</name>
</gene>
<feature type="transmembrane region" description="Helical" evidence="2">
    <location>
        <begin position="289"/>
        <end position="314"/>
    </location>
</feature>
<feature type="region of interest" description="Disordered" evidence="1">
    <location>
        <begin position="355"/>
        <end position="385"/>
    </location>
</feature>
<keyword evidence="2" id="KW-0472">Membrane</keyword>
<dbReference type="AlphaFoldDB" id="W3WQK9"/>
<name>W3WQK9_PESFW</name>